<comment type="subcellular location">
    <subcellularLocation>
        <location evidence="9">Cytoplasm</location>
    </subcellularLocation>
</comment>
<dbReference type="InterPro" id="IPR002302">
    <property type="entry name" value="Leu-tRNA-ligase"/>
</dbReference>
<comment type="catalytic activity">
    <reaction evidence="8 9">
        <text>tRNA(Leu) + L-leucine + ATP = L-leucyl-tRNA(Leu) + AMP + diphosphate</text>
        <dbReference type="Rhea" id="RHEA:11688"/>
        <dbReference type="Rhea" id="RHEA-COMP:9613"/>
        <dbReference type="Rhea" id="RHEA-COMP:9622"/>
        <dbReference type="ChEBI" id="CHEBI:30616"/>
        <dbReference type="ChEBI" id="CHEBI:33019"/>
        <dbReference type="ChEBI" id="CHEBI:57427"/>
        <dbReference type="ChEBI" id="CHEBI:78442"/>
        <dbReference type="ChEBI" id="CHEBI:78494"/>
        <dbReference type="ChEBI" id="CHEBI:456215"/>
        <dbReference type="EC" id="6.1.1.4"/>
    </reaction>
</comment>
<dbReference type="Gene3D" id="3.10.20.590">
    <property type="match status" value="1"/>
</dbReference>
<feature type="domain" description="Methionyl/Leucyl tRNA synthetase" evidence="13">
    <location>
        <begin position="38"/>
        <end position="172"/>
    </location>
</feature>
<dbReference type="EMBL" id="AGWY01000012">
    <property type="protein sequence ID" value="EKS33926.1"/>
    <property type="molecule type" value="Genomic_DNA"/>
</dbReference>
<dbReference type="PATRIC" id="fig|883079.3.peg.3109"/>
<dbReference type="CDD" id="cd00812">
    <property type="entry name" value="LeuRS_core"/>
    <property type="match status" value="1"/>
</dbReference>
<evidence type="ECO:0000313" key="16">
    <source>
        <dbReference type="Proteomes" id="UP000001095"/>
    </source>
</evidence>
<evidence type="ECO:0000256" key="5">
    <source>
        <dbReference type="ARBA" id="ARBA00022840"/>
    </source>
</evidence>
<dbReference type="InterPro" id="IPR001412">
    <property type="entry name" value="aa-tRNA-synth_I_CS"/>
</dbReference>
<dbReference type="NCBIfam" id="TIGR00396">
    <property type="entry name" value="leuS_bact"/>
    <property type="match status" value="1"/>
</dbReference>
<dbReference type="InterPro" id="IPR015413">
    <property type="entry name" value="Methionyl/Leucyl_tRNA_Synth"/>
</dbReference>
<evidence type="ECO:0000256" key="4">
    <source>
        <dbReference type="ARBA" id="ARBA00022741"/>
    </source>
</evidence>
<keyword evidence="2 9" id="KW-0963">Cytoplasm</keyword>
<evidence type="ECO:0000256" key="8">
    <source>
        <dbReference type="ARBA" id="ARBA00047469"/>
    </source>
</evidence>
<evidence type="ECO:0000256" key="1">
    <source>
        <dbReference type="ARBA" id="ARBA00005594"/>
    </source>
</evidence>
<gene>
    <name evidence="9" type="primary">leuS</name>
    <name evidence="15" type="ORF">HMPREF9696_03046</name>
</gene>
<feature type="short sequence motif" description="'HIGH' region" evidence="9">
    <location>
        <begin position="43"/>
        <end position="53"/>
    </location>
</feature>
<name>K8NXM0_9BRAD</name>
<dbReference type="InterPro" id="IPR014729">
    <property type="entry name" value="Rossmann-like_a/b/a_fold"/>
</dbReference>
<dbReference type="GO" id="GO:0002161">
    <property type="term" value="F:aminoacyl-tRNA deacylase activity"/>
    <property type="evidence" value="ECO:0007669"/>
    <property type="project" value="InterPro"/>
</dbReference>
<dbReference type="Pfam" id="PF00133">
    <property type="entry name" value="tRNA-synt_1"/>
    <property type="match status" value="2"/>
</dbReference>
<dbReference type="SUPFAM" id="SSF50677">
    <property type="entry name" value="ValRS/IleRS/LeuRS editing domain"/>
    <property type="match status" value="1"/>
</dbReference>
<dbReference type="Gene3D" id="2.20.28.290">
    <property type="match status" value="1"/>
</dbReference>
<dbReference type="OrthoDB" id="9810365at2"/>
<dbReference type="PANTHER" id="PTHR43740:SF2">
    <property type="entry name" value="LEUCINE--TRNA LIGASE, MITOCHONDRIAL"/>
    <property type="match status" value="1"/>
</dbReference>
<dbReference type="PANTHER" id="PTHR43740">
    <property type="entry name" value="LEUCYL-TRNA SYNTHETASE"/>
    <property type="match status" value="1"/>
</dbReference>
<evidence type="ECO:0000259" key="13">
    <source>
        <dbReference type="Pfam" id="PF09334"/>
    </source>
</evidence>
<protein>
    <recommendedName>
        <fullName evidence="9">Leucine--tRNA ligase</fullName>
        <ecNumber evidence="9">6.1.1.4</ecNumber>
    </recommendedName>
    <alternativeName>
        <fullName evidence="9">Leucyl-tRNA synthetase</fullName>
        <shortName evidence="9">LeuRS</shortName>
    </alternativeName>
</protein>
<evidence type="ECO:0000256" key="2">
    <source>
        <dbReference type="ARBA" id="ARBA00022490"/>
    </source>
</evidence>
<dbReference type="Gene3D" id="1.10.730.10">
    <property type="entry name" value="Isoleucyl-tRNA Synthetase, Domain 1"/>
    <property type="match status" value="2"/>
</dbReference>
<keyword evidence="5 9" id="KW-0067">ATP-binding</keyword>
<dbReference type="FunFam" id="3.40.50.620:FF:000003">
    <property type="entry name" value="Leucine--tRNA ligase"/>
    <property type="match status" value="1"/>
</dbReference>
<evidence type="ECO:0000259" key="11">
    <source>
        <dbReference type="Pfam" id="PF00133"/>
    </source>
</evidence>
<dbReference type="PROSITE" id="PS00178">
    <property type="entry name" value="AA_TRNA_LIGASE_I"/>
    <property type="match status" value="1"/>
</dbReference>
<feature type="short sequence motif" description="'KMSKS' region" evidence="9">
    <location>
        <begin position="630"/>
        <end position="634"/>
    </location>
</feature>
<dbReference type="Pfam" id="PF13603">
    <property type="entry name" value="tRNA-synt_1_2"/>
    <property type="match status" value="1"/>
</dbReference>
<dbReference type="Pfam" id="PF08264">
    <property type="entry name" value="Anticodon_1"/>
    <property type="match status" value="1"/>
</dbReference>
<dbReference type="PRINTS" id="PR00985">
    <property type="entry name" value="TRNASYNTHLEU"/>
</dbReference>
<dbReference type="GO" id="GO:0006429">
    <property type="term" value="P:leucyl-tRNA aminoacylation"/>
    <property type="evidence" value="ECO:0007669"/>
    <property type="project" value="UniProtKB-UniRule"/>
</dbReference>
<dbReference type="Proteomes" id="UP000001095">
    <property type="component" value="Unassembled WGS sequence"/>
</dbReference>
<feature type="domain" description="Methionyl/Valyl/Leucyl/Isoleucyl-tRNA synthetase anticodon-binding" evidence="12">
    <location>
        <begin position="715"/>
        <end position="838"/>
    </location>
</feature>
<dbReference type="Gene3D" id="3.40.50.620">
    <property type="entry name" value="HUPs"/>
    <property type="match status" value="2"/>
</dbReference>
<evidence type="ECO:0000313" key="15">
    <source>
        <dbReference type="EMBL" id="EKS33926.1"/>
    </source>
</evidence>
<evidence type="ECO:0000259" key="12">
    <source>
        <dbReference type="Pfam" id="PF08264"/>
    </source>
</evidence>
<feature type="domain" description="Leucyl-tRNA synthetase editing" evidence="14">
    <location>
        <begin position="222"/>
        <end position="412"/>
    </location>
</feature>
<keyword evidence="7 9" id="KW-0030">Aminoacyl-tRNA synthetase</keyword>
<evidence type="ECO:0000256" key="3">
    <source>
        <dbReference type="ARBA" id="ARBA00022598"/>
    </source>
</evidence>
<evidence type="ECO:0000256" key="7">
    <source>
        <dbReference type="ARBA" id="ARBA00023146"/>
    </source>
</evidence>
<dbReference type="FunFam" id="1.10.730.10:FF:000002">
    <property type="entry name" value="Leucine--tRNA ligase"/>
    <property type="match status" value="1"/>
</dbReference>
<feature type="binding site" evidence="9">
    <location>
        <position position="633"/>
    </location>
    <ligand>
        <name>ATP</name>
        <dbReference type="ChEBI" id="CHEBI:30616"/>
    </ligand>
</feature>
<feature type="domain" description="Aminoacyl-tRNA synthetase class Ia" evidence="11">
    <location>
        <begin position="630"/>
        <end position="669"/>
    </location>
</feature>
<evidence type="ECO:0000256" key="9">
    <source>
        <dbReference type="HAMAP-Rule" id="MF_00049"/>
    </source>
</evidence>
<keyword evidence="3 9" id="KW-0436">Ligase</keyword>
<dbReference type="GO" id="GO:0005829">
    <property type="term" value="C:cytosol"/>
    <property type="evidence" value="ECO:0007669"/>
    <property type="project" value="TreeGrafter"/>
</dbReference>
<proteinExistence type="inferred from homology"/>
<sequence length="876" mass="98580">MSTERYNARESEPRWQKIWDERAIFATRNDDPRPKYYVLEMFPYPSGRIHMGHVRNYTMGDVVARYMRAKGHNVLHPMGWDAFGLPAENAAIERKVAPKAWTYENIATMKKQLQTMGLSLDWSREFATCDPSYYKHQQKMFLDFLNAGLAEREKRKINWDPVDMTVLANEQVIDGKGWRSGAVVEQREMNQWVFKITKYSQDLLDALDTLDRWPDKVRLMQRNWIGRSEGLLIRFALDTATAPSGESELRIFTTRPDTLFGAKFMAIAADHPLAQAAALKNPKLAEFVAETKRQGTAQEIIDTAEKQGFDTGIKAVHPFDPDWKLPVYVANFVLMEYGTGAIFGCPAHDQRDLDFVNKYNLGTTPVVCPEGQDPASFVITTTAYDGDGRMINSRFLDGMTIEAAKEEVARRLETETRGNAPVAERQVNFRLRDWGISRQRYWGCPIPVIHCPKCDVVPVPAADLPVVLPEDVTFDKPGNALDHHPTWKHVTCPQCGGPATRETDTMDTFVDSSWYFARFTDPWNENAPTTPAVANRMMPVDQYIGGVEHAILHLLYSRFFTRAMKATGHIAMDEPFAGMFTQGMVVHETYKKQDGTFASPAEINIETVGDKRRATLLTTKETVEIGPIEKMSKSKRNTVDPDDIIGTYGADTARWFMLSDSPPDRDVIWSEEGVQGASRFVQRVWRLVNVFTSTQINPTFSDKSGLSDSEQALAIRRITNKRLARVSDNIERLGFNTAVAQIYEFVSFLRTVVEPGKVAGPQSFSAVREAVVILVKMISLMMPHLAEECWKALGQVGFVSEAKWPEVDPSLLVEDTVTLPVQINGKKKAEVTVTSNASEAEIRAAVLAIDAVKFALKGDPPRLIKIVPQRIVNVVV</sequence>
<dbReference type="InterPro" id="IPR013155">
    <property type="entry name" value="M/V/L/I-tRNA-synth_anticd-bd"/>
</dbReference>
<dbReference type="InterPro" id="IPR009080">
    <property type="entry name" value="tRNAsynth_Ia_anticodon-bd"/>
</dbReference>
<dbReference type="SUPFAM" id="SSF47323">
    <property type="entry name" value="Anticodon-binding domain of a subclass of class I aminoacyl-tRNA synthetases"/>
    <property type="match status" value="1"/>
</dbReference>
<evidence type="ECO:0000259" key="14">
    <source>
        <dbReference type="Pfam" id="PF13603"/>
    </source>
</evidence>
<accession>K8NXM0</accession>
<dbReference type="HOGENOM" id="CLU_004427_0_0_5"/>
<dbReference type="HAMAP" id="MF_00049_B">
    <property type="entry name" value="Leu_tRNA_synth_B"/>
    <property type="match status" value="1"/>
</dbReference>
<dbReference type="EC" id="6.1.1.4" evidence="9"/>
<comment type="similarity">
    <text evidence="1 9 10">Belongs to the class-I aminoacyl-tRNA synthetase family.</text>
</comment>
<keyword evidence="4 9" id="KW-0547">Nucleotide-binding</keyword>
<dbReference type="InterPro" id="IPR002300">
    <property type="entry name" value="aa-tRNA-synth_Ia"/>
</dbReference>
<dbReference type="SUPFAM" id="SSF52374">
    <property type="entry name" value="Nucleotidylyl transferase"/>
    <property type="match status" value="1"/>
</dbReference>
<dbReference type="AlphaFoldDB" id="K8NXM0"/>
<organism evidence="15 16">
    <name type="scientific">Afipia clevelandensis ATCC 49720</name>
    <dbReference type="NCBI Taxonomy" id="883079"/>
    <lineage>
        <taxon>Bacteria</taxon>
        <taxon>Pseudomonadati</taxon>
        <taxon>Pseudomonadota</taxon>
        <taxon>Alphaproteobacteria</taxon>
        <taxon>Hyphomicrobiales</taxon>
        <taxon>Nitrobacteraceae</taxon>
        <taxon>Afipia</taxon>
    </lineage>
</organism>
<evidence type="ECO:0000256" key="6">
    <source>
        <dbReference type="ARBA" id="ARBA00022917"/>
    </source>
</evidence>
<dbReference type="GO" id="GO:0005524">
    <property type="term" value="F:ATP binding"/>
    <property type="evidence" value="ECO:0007669"/>
    <property type="project" value="UniProtKB-UniRule"/>
</dbReference>
<feature type="domain" description="Aminoacyl-tRNA synthetase class Ia" evidence="11">
    <location>
        <begin position="431"/>
        <end position="620"/>
    </location>
</feature>
<reference evidence="15 16" key="1">
    <citation type="submission" date="2012-04" db="EMBL/GenBank/DDBJ databases">
        <title>The Genome Sequence of Afipia clevelandensis ATCC 49720.</title>
        <authorList>
            <consortium name="The Broad Institute Genome Sequencing Platform"/>
            <person name="Earl A."/>
            <person name="Ward D."/>
            <person name="Feldgarden M."/>
            <person name="Gevers D."/>
            <person name="Huys G."/>
            <person name="Walker B."/>
            <person name="Young S.K."/>
            <person name="Zeng Q."/>
            <person name="Gargeya S."/>
            <person name="Fitzgerald M."/>
            <person name="Haas B."/>
            <person name="Abouelleil A."/>
            <person name="Alvarado L."/>
            <person name="Arachchi H.M."/>
            <person name="Berlin A."/>
            <person name="Chapman S.B."/>
            <person name="Goldberg J."/>
            <person name="Griggs A."/>
            <person name="Gujja S."/>
            <person name="Hansen M."/>
            <person name="Howarth C."/>
            <person name="Imamovic A."/>
            <person name="Larimer J."/>
            <person name="McCowen C."/>
            <person name="Montmayeur A."/>
            <person name="Murphy C."/>
            <person name="Neiman D."/>
            <person name="Pearson M."/>
            <person name="Priest M."/>
            <person name="Roberts A."/>
            <person name="Saif S."/>
            <person name="Shea T."/>
            <person name="Sisk P."/>
            <person name="Sykes S."/>
            <person name="Wortman J."/>
            <person name="Nusbaum C."/>
            <person name="Birren B."/>
        </authorList>
    </citation>
    <scope>NUCLEOTIDE SEQUENCE [LARGE SCALE GENOMIC DNA]</scope>
    <source>
        <strain evidence="15 16">ATCC 49720</strain>
    </source>
</reference>
<keyword evidence="6 9" id="KW-0648">Protein biosynthesis</keyword>
<dbReference type="InterPro" id="IPR025709">
    <property type="entry name" value="Leu_tRNA-synth_edit"/>
</dbReference>
<dbReference type="InterPro" id="IPR009008">
    <property type="entry name" value="Val/Leu/Ile-tRNA-synth_edit"/>
</dbReference>
<dbReference type="Pfam" id="PF09334">
    <property type="entry name" value="tRNA-synt_1g"/>
    <property type="match status" value="1"/>
</dbReference>
<evidence type="ECO:0000256" key="10">
    <source>
        <dbReference type="RuleBase" id="RU363035"/>
    </source>
</evidence>
<dbReference type="RefSeq" id="WP_002713916.1">
    <property type="nucleotide sequence ID" value="NZ_KB375281.1"/>
</dbReference>
<keyword evidence="16" id="KW-1185">Reference proteome</keyword>
<dbReference type="CDD" id="cd07958">
    <property type="entry name" value="Anticodon_Ia_Leu_BEm"/>
    <property type="match status" value="1"/>
</dbReference>
<dbReference type="GO" id="GO:0004823">
    <property type="term" value="F:leucine-tRNA ligase activity"/>
    <property type="evidence" value="ECO:0007669"/>
    <property type="project" value="UniProtKB-UniRule"/>
</dbReference>
<comment type="caution">
    <text evidence="15">The sequence shown here is derived from an EMBL/GenBank/DDBJ whole genome shotgun (WGS) entry which is preliminary data.</text>
</comment>